<dbReference type="EMBL" id="AP019860">
    <property type="protein sequence ID" value="BBM85136.1"/>
    <property type="molecule type" value="Genomic_DNA"/>
</dbReference>
<dbReference type="AlphaFoldDB" id="A0A5S9IPB4"/>
<proteinExistence type="predicted"/>
<evidence type="ECO:0000313" key="3">
    <source>
        <dbReference type="EMBL" id="BBM85136.1"/>
    </source>
</evidence>
<accession>A0A5S9IPB4</accession>
<organism evidence="3 4">
    <name type="scientific">Uabimicrobium amorphum</name>
    <dbReference type="NCBI Taxonomy" id="2596890"/>
    <lineage>
        <taxon>Bacteria</taxon>
        <taxon>Pseudomonadati</taxon>
        <taxon>Planctomycetota</taxon>
        <taxon>Candidatus Uabimicrobiia</taxon>
        <taxon>Candidatus Uabimicrobiales</taxon>
        <taxon>Candidatus Uabimicrobiaceae</taxon>
        <taxon>Candidatus Uabimicrobium</taxon>
    </lineage>
</organism>
<dbReference type="RefSeq" id="WP_151969256.1">
    <property type="nucleotide sequence ID" value="NZ_AP019860.1"/>
</dbReference>
<sequence length="504" mass="58061">MKNKIFIMFALLSIFFTQSLLANPEFGEWGKAYIKAKKDYEKNAKKGDELPREKVLGFITKEGLTNKIKDLDEDYEKLKDPKLNFREVFKDFKKHLHIFCERKDDFEIFLKDDDIQRAKDPDTLKATKIFEEDLDEIEKSMRRFMRSVRNTDLEVKTIKFDLILCDKKTECLLEPSGEIEFEIKMADAAMKKYFKTIKARTHKELKTIRKALRDELIRIDNRLKKQIGEEPLDQKTIDEYTKEAQKEFRTSVNRCETVFGNVVDSLWIEIREAKVRYGKYKLQTAITIAKGVIGTTSAIARLVASGGTDISGYFQAAKSLKTLVETIYQAHKDCETVAAELNKKIEEYTKQHKAAEGKGTLTAFLSDVKTTKMEADIRTHTLRLMNKAAGVIDKASELGSEIAELEEFRDGIKDYEEEDIISKGNLEKINRLEADIKLMSEKHESLIQEYDDAKETIEAVEGALENRSKFLKSVQDIQSGIEKLQKAKAFVEKISEVFDKISQI</sequence>
<keyword evidence="1" id="KW-0175">Coiled coil</keyword>
<evidence type="ECO:0000313" key="4">
    <source>
        <dbReference type="Proteomes" id="UP000326354"/>
    </source>
</evidence>
<protein>
    <submittedName>
        <fullName evidence="3">Uncharacterized protein</fullName>
    </submittedName>
</protein>
<feature type="coiled-coil region" evidence="1">
    <location>
        <begin position="398"/>
        <end position="463"/>
    </location>
</feature>
<keyword evidence="4" id="KW-1185">Reference proteome</keyword>
<evidence type="ECO:0000256" key="1">
    <source>
        <dbReference type="SAM" id="Coils"/>
    </source>
</evidence>
<feature type="signal peptide" evidence="2">
    <location>
        <begin position="1"/>
        <end position="22"/>
    </location>
</feature>
<name>A0A5S9IPB4_UABAM</name>
<dbReference type="KEGG" id="uam:UABAM_03499"/>
<gene>
    <name evidence="3" type="ORF">UABAM_03499</name>
</gene>
<reference evidence="3 4" key="1">
    <citation type="submission" date="2019-08" db="EMBL/GenBank/DDBJ databases">
        <title>Complete genome sequence of Candidatus Uab amorphum.</title>
        <authorList>
            <person name="Shiratori T."/>
            <person name="Suzuki S."/>
            <person name="Kakizawa Y."/>
            <person name="Ishida K."/>
        </authorList>
    </citation>
    <scope>NUCLEOTIDE SEQUENCE [LARGE SCALE GENOMIC DNA]</scope>
    <source>
        <strain evidence="3 4">SRT547</strain>
    </source>
</reference>
<dbReference type="Proteomes" id="UP000326354">
    <property type="component" value="Chromosome"/>
</dbReference>
<evidence type="ECO:0000256" key="2">
    <source>
        <dbReference type="SAM" id="SignalP"/>
    </source>
</evidence>
<feature type="chain" id="PRO_5025035966" evidence="2">
    <location>
        <begin position="23"/>
        <end position="504"/>
    </location>
</feature>
<keyword evidence="2" id="KW-0732">Signal</keyword>
<feature type="coiled-coil region" evidence="1">
    <location>
        <begin position="331"/>
        <end position="358"/>
    </location>
</feature>